<reference evidence="4" key="1">
    <citation type="journal article" date="2022" name="ISME J.">
        <title>Identification of active gaseous-alkane degraders at natural gas seeps.</title>
        <authorList>
            <person name="Farhan Ul Haque M."/>
            <person name="Hernandez M."/>
            <person name="Crombie A.T."/>
            <person name="Murrell J.C."/>
        </authorList>
    </citation>
    <scope>NUCLEOTIDE SEQUENCE</scope>
    <source>
        <strain evidence="4">ANDR5</strain>
    </source>
</reference>
<feature type="region of interest" description="Disordered" evidence="2">
    <location>
        <begin position="1"/>
        <end position="58"/>
    </location>
</feature>
<evidence type="ECO:0000313" key="5">
    <source>
        <dbReference type="Proteomes" id="UP001139068"/>
    </source>
</evidence>
<sequence length="58" mass="6353">MSTEDKAKNKLDELGGKVKEAVGKVTGDQSTENEGKRDQTKSNLKDAGEKIKDAFKKK</sequence>
<dbReference type="Proteomes" id="UP001139068">
    <property type="component" value="Unassembled WGS sequence"/>
</dbReference>
<name>A0ABS9YSA9_9MYCO</name>
<dbReference type="RefSeq" id="WP_243070573.1">
    <property type="nucleotide sequence ID" value="NZ_JAIVFL010000001.1"/>
</dbReference>
<dbReference type="InterPro" id="IPR008462">
    <property type="entry name" value="CsbD"/>
</dbReference>
<evidence type="ECO:0000256" key="1">
    <source>
        <dbReference type="ARBA" id="ARBA00009129"/>
    </source>
</evidence>
<dbReference type="SUPFAM" id="SSF69047">
    <property type="entry name" value="Hypothetical protein YjbJ"/>
    <property type="match status" value="1"/>
</dbReference>
<evidence type="ECO:0000259" key="3">
    <source>
        <dbReference type="Pfam" id="PF05532"/>
    </source>
</evidence>
<dbReference type="InterPro" id="IPR036629">
    <property type="entry name" value="YjbJ_sf"/>
</dbReference>
<evidence type="ECO:0000313" key="4">
    <source>
        <dbReference type="EMBL" id="MCI4674097.1"/>
    </source>
</evidence>
<feature type="compositionally biased region" description="Basic and acidic residues" evidence="2">
    <location>
        <begin position="33"/>
        <end position="58"/>
    </location>
</feature>
<feature type="compositionally biased region" description="Basic and acidic residues" evidence="2">
    <location>
        <begin position="1"/>
        <end position="22"/>
    </location>
</feature>
<accession>A0ABS9YSA9</accession>
<keyword evidence="5" id="KW-1185">Reference proteome</keyword>
<gene>
    <name evidence="4" type="ORF">K9U37_03720</name>
</gene>
<organism evidence="4 5">
    <name type="scientific">Candidatus Mycolicibacterium alkanivorans</name>
    <dbReference type="NCBI Taxonomy" id="2954114"/>
    <lineage>
        <taxon>Bacteria</taxon>
        <taxon>Bacillati</taxon>
        <taxon>Actinomycetota</taxon>
        <taxon>Actinomycetes</taxon>
        <taxon>Mycobacteriales</taxon>
        <taxon>Mycobacteriaceae</taxon>
        <taxon>Mycolicibacterium</taxon>
    </lineage>
</organism>
<comment type="caution">
    <text evidence="4">The sequence shown here is derived from an EMBL/GenBank/DDBJ whole genome shotgun (WGS) entry which is preliminary data.</text>
</comment>
<dbReference type="EMBL" id="JAIVFL010000001">
    <property type="protein sequence ID" value="MCI4674097.1"/>
    <property type="molecule type" value="Genomic_DNA"/>
</dbReference>
<evidence type="ECO:0000256" key="2">
    <source>
        <dbReference type="SAM" id="MobiDB-lite"/>
    </source>
</evidence>
<protein>
    <submittedName>
        <fullName evidence="4">CsbD family protein</fullName>
    </submittedName>
</protein>
<dbReference type="Gene3D" id="1.10.1470.10">
    <property type="entry name" value="YjbJ"/>
    <property type="match status" value="1"/>
</dbReference>
<dbReference type="Pfam" id="PF05532">
    <property type="entry name" value="CsbD"/>
    <property type="match status" value="1"/>
</dbReference>
<proteinExistence type="inferred from homology"/>
<feature type="domain" description="CsbD-like" evidence="3">
    <location>
        <begin position="5"/>
        <end position="57"/>
    </location>
</feature>
<comment type="similarity">
    <text evidence="1">Belongs to the UPF0337 (CsbD) family.</text>
</comment>